<evidence type="ECO:0000313" key="2">
    <source>
        <dbReference type="EMBL" id="CAE7508297.1"/>
    </source>
</evidence>
<protein>
    <submittedName>
        <fullName evidence="2">FKBP9 protein</fullName>
    </submittedName>
</protein>
<feature type="compositionally biased region" description="Polar residues" evidence="1">
    <location>
        <begin position="511"/>
        <end position="526"/>
    </location>
</feature>
<feature type="region of interest" description="Disordered" evidence="1">
    <location>
        <begin position="644"/>
        <end position="669"/>
    </location>
</feature>
<evidence type="ECO:0000313" key="3">
    <source>
        <dbReference type="Proteomes" id="UP000604046"/>
    </source>
</evidence>
<keyword evidence="3" id="KW-1185">Reference proteome</keyword>
<dbReference type="AlphaFoldDB" id="A0A812T3B1"/>
<feature type="region of interest" description="Disordered" evidence="1">
    <location>
        <begin position="166"/>
        <end position="195"/>
    </location>
</feature>
<accession>A0A812T3B1</accession>
<evidence type="ECO:0000256" key="1">
    <source>
        <dbReference type="SAM" id="MobiDB-lite"/>
    </source>
</evidence>
<feature type="compositionally biased region" description="Low complexity" evidence="1">
    <location>
        <begin position="345"/>
        <end position="359"/>
    </location>
</feature>
<dbReference type="Proteomes" id="UP000604046">
    <property type="component" value="Unassembled WGS sequence"/>
</dbReference>
<organism evidence="2 3">
    <name type="scientific">Symbiodinium natans</name>
    <dbReference type="NCBI Taxonomy" id="878477"/>
    <lineage>
        <taxon>Eukaryota</taxon>
        <taxon>Sar</taxon>
        <taxon>Alveolata</taxon>
        <taxon>Dinophyceae</taxon>
        <taxon>Suessiales</taxon>
        <taxon>Symbiodiniaceae</taxon>
        <taxon>Symbiodinium</taxon>
    </lineage>
</organism>
<feature type="region of interest" description="Disordered" evidence="1">
    <location>
        <begin position="213"/>
        <end position="405"/>
    </location>
</feature>
<gene>
    <name evidence="2" type="primary">FKBP9</name>
    <name evidence="2" type="ORF">SNAT2548_LOCUS28463</name>
</gene>
<feature type="compositionally biased region" description="Polar residues" evidence="1">
    <location>
        <begin position="360"/>
        <end position="373"/>
    </location>
</feature>
<dbReference type="EMBL" id="CAJNDS010002518">
    <property type="protein sequence ID" value="CAE7508297.1"/>
    <property type="molecule type" value="Genomic_DNA"/>
</dbReference>
<dbReference type="OrthoDB" id="435550at2759"/>
<comment type="caution">
    <text evidence="2">The sequence shown here is derived from an EMBL/GenBank/DDBJ whole genome shotgun (WGS) entry which is preliminary data.</text>
</comment>
<feature type="compositionally biased region" description="Polar residues" evidence="1">
    <location>
        <begin position="549"/>
        <end position="560"/>
    </location>
</feature>
<proteinExistence type="predicted"/>
<feature type="compositionally biased region" description="Polar residues" evidence="1">
    <location>
        <begin position="166"/>
        <end position="178"/>
    </location>
</feature>
<reference evidence="2" key="1">
    <citation type="submission" date="2021-02" db="EMBL/GenBank/DDBJ databases">
        <authorList>
            <person name="Dougan E. K."/>
            <person name="Rhodes N."/>
            <person name="Thang M."/>
            <person name="Chan C."/>
        </authorList>
    </citation>
    <scope>NUCLEOTIDE SEQUENCE</scope>
</reference>
<feature type="region of interest" description="Disordered" evidence="1">
    <location>
        <begin position="498"/>
        <end position="560"/>
    </location>
</feature>
<feature type="compositionally biased region" description="Polar residues" evidence="1">
    <location>
        <begin position="274"/>
        <end position="338"/>
    </location>
</feature>
<feature type="compositionally biased region" description="Polar residues" evidence="1">
    <location>
        <begin position="213"/>
        <end position="259"/>
    </location>
</feature>
<sequence>MAMVINPAMVRSTFAREDTEPLPGQVLQPLPEGPRVPLAMIQQQQHVMSTPRQAASLSLPVAKREVIQTKAPEVCQTVLWERPPKPAGWSAIWEVLPPPPPPPLDEDGVWIWVPEGEDIPVGAIVPHEALLPHADVDEESDLDFTEGHSFPQFGTDELEQNLEQTTNAGFSDPSTFQAWQPFPPHQSGPAEEYATQDHKLHGLAGQSNTQAWQPFSSHMSVPGAESSSQQAMQVPASQPSSRPADPTSQVWQPFPSQVSMPGAEGSRHQAMQVPASQPSSRPADPINQQVWQPFPSQVSMPGAEGNSQQAMQIPASQPSSRPADPTSQVWQPFPSQVSMPGAEGSSQQATQAPASQPSSRNAEQAWSFPSQMSGHGVACGSQQVPTSLNTPREAWQPFPSQMSGPVEPQGWNPWATNLGTNEAAFYGSVSGNEQRRIIGDIGAFDSGDFRSSPAFNSRPSMPPSPAQSGRGWTGCGALPSNHEEMRSLEGTAFWQVPPASTLKQPSGPLSFHQQLQSNNQAPQARSTYEMPAAANPASQGSVPFGSRPSVPSNESAGRSLLTSTSEGLEVTYAITPQQASGQVNTHQLPSHHGFAGTNQSAGCVAAPWPMPSNLPGQSRNPQGVQLLDVTGMYQEQGSGQFRARDVLGPMRPDDTYTSRAGQTWMNDPRLARQPVAQVAERNRHAAPVLLDVSLGHRAYAPDD</sequence>
<feature type="compositionally biased region" description="Polar residues" evidence="1">
    <location>
        <begin position="380"/>
        <end position="390"/>
    </location>
</feature>
<name>A0A812T3B1_9DINO</name>